<feature type="transmembrane region" description="Helical" evidence="2">
    <location>
        <begin position="1613"/>
        <end position="1633"/>
    </location>
</feature>
<evidence type="ECO:0000259" key="3">
    <source>
        <dbReference type="Pfam" id="PF17802"/>
    </source>
</evidence>
<dbReference type="OrthoDB" id="2194922at2"/>
<dbReference type="HOGENOM" id="CLU_255241_0_0_9"/>
<dbReference type="Gene3D" id="2.60.40.10">
    <property type="entry name" value="Immunoglobulins"/>
    <property type="match status" value="2"/>
</dbReference>
<keyword evidence="2" id="KW-0812">Transmembrane</keyword>
<proteinExistence type="predicted"/>
<dbReference type="STRING" id="154621.RV11_GL000042"/>
<accession>R3WUR6</accession>
<keyword evidence="5" id="KW-1185">Reference proteome</keyword>
<protein>
    <recommendedName>
        <fullName evidence="3">SpaA-like prealbumin fold domain-containing protein</fullName>
    </recommendedName>
</protein>
<evidence type="ECO:0000256" key="1">
    <source>
        <dbReference type="SAM" id="MobiDB-lite"/>
    </source>
</evidence>
<name>R3WUR6_9ENTE</name>
<feature type="compositionally biased region" description="Basic and acidic residues" evidence="1">
    <location>
        <begin position="259"/>
        <end position="294"/>
    </location>
</feature>
<dbReference type="SUPFAM" id="SSF49478">
    <property type="entry name" value="Cna protein B-type domain"/>
    <property type="match status" value="1"/>
</dbReference>
<dbReference type="Proteomes" id="UP000013785">
    <property type="component" value="Unassembled WGS sequence"/>
</dbReference>
<dbReference type="SUPFAM" id="SSF117074">
    <property type="entry name" value="Hypothetical protein PA1324"/>
    <property type="match status" value="1"/>
</dbReference>
<reference evidence="4 5" key="1">
    <citation type="submission" date="2013-02" db="EMBL/GenBank/DDBJ databases">
        <title>The Genome Sequence of Enterococcus phoeniculicola BAA-412.</title>
        <authorList>
            <consortium name="The Broad Institute Genome Sequencing Platform"/>
            <consortium name="The Broad Institute Genome Sequencing Center for Infectious Disease"/>
            <person name="Earl A.M."/>
            <person name="Gilmore M.S."/>
            <person name="Lebreton F."/>
            <person name="Walker B."/>
            <person name="Young S.K."/>
            <person name="Zeng Q."/>
            <person name="Gargeya S."/>
            <person name="Fitzgerald M."/>
            <person name="Haas B."/>
            <person name="Abouelleil A."/>
            <person name="Alvarado L."/>
            <person name="Arachchi H.M."/>
            <person name="Berlin A.M."/>
            <person name="Chapman S.B."/>
            <person name="Dewar J."/>
            <person name="Goldberg J."/>
            <person name="Griggs A."/>
            <person name="Gujja S."/>
            <person name="Hansen M."/>
            <person name="Howarth C."/>
            <person name="Imamovic A."/>
            <person name="Larimer J."/>
            <person name="McCowan C."/>
            <person name="Murphy C."/>
            <person name="Neiman D."/>
            <person name="Pearson M."/>
            <person name="Priest M."/>
            <person name="Roberts A."/>
            <person name="Saif S."/>
            <person name="Shea T."/>
            <person name="Sisk P."/>
            <person name="Sykes S."/>
            <person name="Wortman J."/>
            <person name="Nusbaum C."/>
            <person name="Birren B."/>
        </authorList>
    </citation>
    <scope>NUCLEOTIDE SEQUENCE [LARGE SCALE GENOMIC DNA]</scope>
    <source>
        <strain evidence="4 5">ATCC BAA-412</strain>
    </source>
</reference>
<feature type="compositionally biased region" description="Polar residues" evidence="1">
    <location>
        <begin position="204"/>
        <end position="214"/>
    </location>
</feature>
<organism evidence="4 5">
    <name type="scientific">Enterococcus phoeniculicola ATCC BAA-412</name>
    <dbReference type="NCBI Taxonomy" id="1158610"/>
    <lineage>
        <taxon>Bacteria</taxon>
        <taxon>Bacillati</taxon>
        <taxon>Bacillota</taxon>
        <taxon>Bacilli</taxon>
        <taxon>Lactobacillales</taxon>
        <taxon>Enterococcaceae</taxon>
        <taxon>Enterococcus</taxon>
    </lineage>
</organism>
<feature type="compositionally biased region" description="Low complexity" evidence="1">
    <location>
        <begin position="222"/>
        <end position="246"/>
    </location>
</feature>
<evidence type="ECO:0000313" key="4">
    <source>
        <dbReference type="EMBL" id="EOL45520.1"/>
    </source>
</evidence>
<dbReference type="InterPro" id="IPR013783">
    <property type="entry name" value="Ig-like_fold"/>
</dbReference>
<feature type="compositionally biased region" description="Polar residues" evidence="1">
    <location>
        <begin position="121"/>
        <end position="130"/>
    </location>
</feature>
<feature type="compositionally biased region" description="Polar residues" evidence="1">
    <location>
        <begin position="249"/>
        <end position="258"/>
    </location>
</feature>
<keyword evidence="2" id="KW-1133">Transmembrane helix</keyword>
<feature type="region of interest" description="Disordered" evidence="1">
    <location>
        <begin position="113"/>
        <end position="140"/>
    </location>
</feature>
<evidence type="ECO:0000313" key="5">
    <source>
        <dbReference type="Proteomes" id="UP000013785"/>
    </source>
</evidence>
<sequence length="1642" mass="179393">MRKTTQFKQVVAVLLPVLFLLGMVFTFPKGDSLKADDSEQPFAKVKLAGKTETLTDSFVKEELVEVELIGKKTTLLQLPDHASYDVYQTTEEGTRFAIAEKRVTDVDELLKKQASEAEPATSESQKTGDSSTKETESAEMLEEGIEPALFHVASENGKGKTYFQVVEGKSLTFTIERKSTEEMPLILTSVQEEERSQRLFTFESMASTETTNSSKEIHSSETSEQTETSTKESVVSENTSETSSESGKQEQSTGSSEEANAHTEDTPKQQESETPETYDHVLEVETKPTKKTLEELTSANYSESDSLKTPLFFGNEAKATSVSDADSPIIIRDAKLTTKTGTADFDANNDPGNDAGEDNDIVRTFDQIGYLASFSIQNTKVDTQYTDIRYRVITEMDNAVEVTNTVPRNNGEIANGTYIDRPAGDGSQVSEGVMESVITDSGQVFVPIILNVYGSTQGKQIQPTIKLEIVEAKNVKTDKIEVFNKVYDLNNLPNLKTPITTVSAKPSVGVRLFQGDVKDSSVFSVTNTNINAYDVGVVTVLQPLPGRKDYKGSTFPTGPITYQIKQKGAYQIGGNDEQPMTTAQYSPFSMKAYAPAINDRSKADWKKSGTVDTSKFVRPLDIPNANTKKIYTSQPTGDLSQIGVYSSGSFSNTDVNNTTNVKNSDYVGVLNPYTYNMTGNRASAAMDKSFSSMELIYQWDKTTTYNTGIKNKWTQYRMGLYVDSVSYDGLTTTNNSTVWFPDIITPPGSYSSAPNIGVPTVGGAYNDMWGKPYSSASVGQPNVSKGVGNAQVSQGQEAGLFDYAFTKNITTVKGTEHIVMWDPSAFKYDTTREAFGNTYSTKNMVHTFQYGVPITATKTPPYTMQVGKVADNKKLYTWYDTPEAALSHGEIGAVVYKATFDNDPEYNDWTSKNIQAGPHIPVTVIANPGSKTPKGNPIVVLAAHQFLDKNGKMVYEGPNGGTADPKKSGNYTDAKKYGTYAPSTFDSSGNLLTKPMEYWNYIGDTVFVKNMAITTKTEVKKDVYQSNEDIDIKVTGVMIGSDSVTYDGALTTTLPKGISYKPKTATDASGNSLPEPIVTSNADGTTTLRWEFPKLSNDQRKKGIEVNFQATSDFTQLTFKDSGYTKSLVVKTVGEMWVNGNPSLSDTSVEGVRSSQDDFIELLIQQIILSKKADKPSIEVGDIDPVGVDNRLTYTVKMVNNSAGPLPNVKLLDVLPYDGDSRGTKFKGTYTVEAVKVNDSSSTISYTTTSVDEHMDPNDVTGWTDYATGSASKNAKGILVSTPSLAVGQTVELTITLKPTNQKAGDVLVNDAGMNSDLHLPVNSQAVWTRVYGRDLSGVVWYDDNYDGLIGNMANGSPELFAKNIPVKLYRSSLSDTTYKDQLVEASLTGEKFVDASGNSLVQTDTNGFYKFSNLPEGTYVAEFMVGEKVVKKEVQITTPEVGDDPTKNSKASQETYKTPGYLQPLLADLPGKTTPTDPTYHVTDVNLGLIRSSTIRLFKYASGTAVDANKDGVLSDVEKATGTPLAGAEFTIYKDGEALGTAVTDSKGFLTFDFFFRGTYTLIETKAPDGYELVKHPIEVEISEGNETILLYQEDDRITKLPYAGGNGPVRFFLLTTGSLFLIGLIGIAWYYRTPKQKGER</sequence>
<comment type="caution">
    <text evidence="4">The sequence shown here is derived from an EMBL/GenBank/DDBJ whole genome shotgun (WGS) entry which is preliminary data.</text>
</comment>
<feature type="region of interest" description="Disordered" evidence="1">
    <location>
        <begin position="202"/>
        <end position="294"/>
    </location>
</feature>
<dbReference type="PATRIC" id="fig|1158610.3.peg.1393"/>
<keyword evidence="2" id="KW-0472">Membrane</keyword>
<dbReference type="RefSeq" id="WP_010768073.1">
    <property type="nucleotide sequence ID" value="NZ_ASWE01000003.1"/>
</dbReference>
<dbReference type="EMBL" id="AJAT01000012">
    <property type="protein sequence ID" value="EOL45520.1"/>
    <property type="molecule type" value="Genomic_DNA"/>
</dbReference>
<feature type="domain" description="SpaA-like prealbumin fold" evidence="3">
    <location>
        <begin position="1515"/>
        <end position="1593"/>
    </location>
</feature>
<evidence type="ECO:0000256" key="2">
    <source>
        <dbReference type="SAM" id="Phobius"/>
    </source>
</evidence>
<dbReference type="Pfam" id="PF17802">
    <property type="entry name" value="SpaA"/>
    <property type="match status" value="1"/>
</dbReference>
<dbReference type="InterPro" id="IPR041033">
    <property type="entry name" value="SpaA_PFL_dom_1"/>
</dbReference>
<gene>
    <name evidence="4" type="ORF">UC3_01410</name>
</gene>
<dbReference type="eggNOG" id="COG4932">
    <property type="taxonomic scope" value="Bacteria"/>
</dbReference>